<evidence type="ECO:0000259" key="4">
    <source>
        <dbReference type="Pfam" id="PF01073"/>
    </source>
</evidence>
<protein>
    <submittedName>
        <fullName evidence="5">NAD(P)-binding protein</fullName>
    </submittedName>
</protein>
<dbReference type="InterPro" id="IPR050177">
    <property type="entry name" value="Lipid_A_modif_metabolic_enz"/>
</dbReference>
<evidence type="ECO:0000313" key="5">
    <source>
        <dbReference type="EMBL" id="KIY47587.1"/>
    </source>
</evidence>
<sequence>MGSGDVYLVIGGSGFIGRRIVEQLLQRGDSVAVAGRVQPRHDGVPFYPADICDEETVVNAIRKSGATCIIHTASPNSELRDLDVMKRVNVDGTRAVIQAAISQGVPRLVYTSSAMILFDGHDLRNADENTPVPQKPLNPYLQSKALGEALVLSANGRNGLRTCALRPPGVLGVDGDMMKGTVAAFENNMTGFQIGDNTNLCDNVDVDDVARAHLLAADKLDSQPEDVAGQVFNIASMDPMPFWDVAGMIWSGLDQMFPGKRSRKNPFVLGRTIGLFFAYIVEMISWLFGIVPTFTRGRVHYISLNWWFDAEKARRVLGYVPQYTTRQSIEKTLADWKEKNGHLIEAWAAQKKEK</sequence>
<keyword evidence="3" id="KW-1133">Transmembrane helix</keyword>
<evidence type="ECO:0000256" key="2">
    <source>
        <dbReference type="ARBA" id="ARBA00023002"/>
    </source>
</evidence>
<feature type="domain" description="3-beta hydroxysteroid dehydrogenase/isomerase" evidence="4">
    <location>
        <begin position="8"/>
        <end position="254"/>
    </location>
</feature>
<dbReference type="AlphaFoldDB" id="A0A0D7A9A9"/>
<dbReference type="InterPro" id="IPR036291">
    <property type="entry name" value="NAD(P)-bd_dom_sf"/>
</dbReference>
<organism evidence="5 6">
    <name type="scientific">Fistulina hepatica ATCC 64428</name>
    <dbReference type="NCBI Taxonomy" id="1128425"/>
    <lineage>
        <taxon>Eukaryota</taxon>
        <taxon>Fungi</taxon>
        <taxon>Dikarya</taxon>
        <taxon>Basidiomycota</taxon>
        <taxon>Agaricomycotina</taxon>
        <taxon>Agaricomycetes</taxon>
        <taxon>Agaricomycetidae</taxon>
        <taxon>Agaricales</taxon>
        <taxon>Fistulinaceae</taxon>
        <taxon>Fistulina</taxon>
    </lineage>
</organism>
<reference evidence="5 6" key="1">
    <citation type="journal article" date="2015" name="Fungal Genet. Biol.">
        <title>Evolution of novel wood decay mechanisms in Agaricales revealed by the genome sequences of Fistulina hepatica and Cylindrobasidium torrendii.</title>
        <authorList>
            <person name="Floudas D."/>
            <person name="Held B.W."/>
            <person name="Riley R."/>
            <person name="Nagy L.G."/>
            <person name="Koehler G."/>
            <person name="Ransdell A.S."/>
            <person name="Younus H."/>
            <person name="Chow J."/>
            <person name="Chiniquy J."/>
            <person name="Lipzen A."/>
            <person name="Tritt A."/>
            <person name="Sun H."/>
            <person name="Haridas S."/>
            <person name="LaButti K."/>
            <person name="Ohm R.A."/>
            <person name="Kues U."/>
            <person name="Blanchette R.A."/>
            <person name="Grigoriev I.V."/>
            <person name="Minto R.E."/>
            <person name="Hibbett D.S."/>
        </authorList>
    </citation>
    <scope>NUCLEOTIDE SEQUENCE [LARGE SCALE GENOMIC DNA]</scope>
    <source>
        <strain evidence="5 6">ATCC 64428</strain>
    </source>
</reference>
<accession>A0A0D7A9A9</accession>
<dbReference type="Pfam" id="PF01073">
    <property type="entry name" value="3Beta_HSD"/>
    <property type="match status" value="1"/>
</dbReference>
<keyword evidence="2" id="KW-0560">Oxidoreductase</keyword>
<proteinExistence type="inferred from homology"/>
<comment type="similarity">
    <text evidence="1">Belongs to the 3-beta-HSD family.</text>
</comment>
<keyword evidence="3" id="KW-0812">Transmembrane</keyword>
<dbReference type="Proteomes" id="UP000054144">
    <property type="component" value="Unassembled WGS sequence"/>
</dbReference>
<dbReference type="SUPFAM" id="SSF51735">
    <property type="entry name" value="NAD(P)-binding Rossmann-fold domains"/>
    <property type="match status" value="1"/>
</dbReference>
<name>A0A0D7A9A9_9AGAR</name>
<dbReference type="PANTHER" id="PTHR43245:SF51">
    <property type="entry name" value="SHORT CHAIN DEHYDROGENASE_REDUCTASE FAMILY 42E, MEMBER 2"/>
    <property type="match status" value="1"/>
</dbReference>
<dbReference type="InterPro" id="IPR002225">
    <property type="entry name" value="3Beta_OHSteriod_DH/Estase"/>
</dbReference>
<dbReference type="OrthoDB" id="10058185at2759"/>
<dbReference type="GO" id="GO:0016616">
    <property type="term" value="F:oxidoreductase activity, acting on the CH-OH group of donors, NAD or NADP as acceptor"/>
    <property type="evidence" value="ECO:0007669"/>
    <property type="project" value="InterPro"/>
</dbReference>
<keyword evidence="3" id="KW-0472">Membrane</keyword>
<feature type="transmembrane region" description="Helical" evidence="3">
    <location>
        <begin position="268"/>
        <end position="288"/>
    </location>
</feature>
<dbReference type="PANTHER" id="PTHR43245">
    <property type="entry name" value="BIFUNCTIONAL POLYMYXIN RESISTANCE PROTEIN ARNA"/>
    <property type="match status" value="1"/>
</dbReference>
<dbReference type="EMBL" id="KN881931">
    <property type="protein sequence ID" value="KIY47587.1"/>
    <property type="molecule type" value="Genomic_DNA"/>
</dbReference>
<gene>
    <name evidence="5" type="ORF">FISHEDRAFT_74530</name>
</gene>
<keyword evidence="6" id="KW-1185">Reference proteome</keyword>
<dbReference type="Gene3D" id="3.40.50.720">
    <property type="entry name" value="NAD(P)-binding Rossmann-like Domain"/>
    <property type="match status" value="1"/>
</dbReference>
<dbReference type="GO" id="GO:0006694">
    <property type="term" value="P:steroid biosynthetic process"/>
    <property type="evidence" value="ECO:0007669"/>
    <property type="project" value="InterPro"/>
</dbReference>
<evidence type="ECO:0000313" key="6">
    <source>
        <dbReference type="Proteomes" id="UP000054144"/>
    </source>
</evidence>
<evidence type="ECO:0000256" key="1">
    <source>
        <dbReference type="ARBA" id="ARBA00009219"/>
    </source>
</evidence>
<evidence type="ECO:0000256" key="3">
    <source>
        <dbReference type="SAM" id="Phobius"/>
    </source>
</evidence>